<evidence type="ECO:0000313" key="1">
    <source>
        <dbReference type="EMBL" id="MFH8550730.1"/>
    </source>
</evidence>
<reference evidence="1 2" key="1">
    <citation type="submission" date="2024-10" db="EMBL/GenBank/DDBJ databases">
        <title>The Natural Products Discovery Center: Release of the First 8490 Sequenced Strains for Exploring Actinobacteria Biosynthetic Diversity.</title>
        <authorList>
            <person name="Kalkreuter E."/>
            <person name="Kautsar S.A."/>
            <person name="Yang D."/>
            <person name="Bader C.D."/>
            <person name="Teijaro C.N."/>
            <person name="Fluegel L."/>
            <person name="Davis C.M."/>
            <person name="Simpson J.R."/>
            <person name="Lauterbach L."/>
            <person name="Steele A.D."/>
            <person name="Gui C."/>
            <person name="Meng S."/>
            <person name="Li G."/>
            <person name="Viehrig K."/>
            <person name="Ye F."/>
            <person name="Su P."/>
            <person name="Kiefer A.F."/>
            <person name="Nichols A."/>
            <person name="Cepeda A.J."/>
            <person name="Yan W."/>
            <person name="Fan B."/>
            <person name="Jiang Y."/>
            <person name="Adhikari A."/>
            <person name="Zheng C.-J."/>
            <person name="Schuster L."/>
            <person name="Cowan T.M."/>
            <person name="Smanski M.J."/>
            <person name="Chevrette M.G."/>
            <person name="De Carvalho L.P.S."/>
            <person name="Shen B."/>
        </authorList>
    </citation>
    <scope>NUCLEOTIDE SEQUENCE [LARGE SCALE GENOMIC DNA]</scope>
    <source>
        <strain evidence="1 2">NPDC017990</strain>
    </source>
</reference>
<dbReference type="EMBL" id="JBIRGQ010000008">
    <property type="protein sequence ID" value="MFH8550730.1"/>
    <property type="molecule type" value="Genomic_DNA"/>
</dbReference>
<evidence type="ECO:0000313" key="2">
    <source>
        <dbReference type="Proteomes" id="UP001610818"/>
    </source>
</evidence>
<keyword evidence="2" id="KW-1185">Reference proteome</keyword>
<gene>
    <name evidence="1" type="ORF">ACH4F9_37645</name>
</gene>
<dbReference type="Proteomes" id="UP001610818">
    <property type="component" value="Unassembled WGS sequence"/>
</dbReference>
<dbReference type="RefSeq" id="WP_397717329.1">
    <property type="nucleotide sequence ID" value="NZ_JBIRGN010000008.1"/>
</dbReference>
<accession>A0ABW7R2B0</accession>
<proteinExistence type="predicted"/>
<protein>
    <submittedName>
        <fullName evidence="1">Uncharacterized protein</fullName>
    </submittedName>
</protein>
<comment type="caution">
    <text evidence="1">The sequence shown here is derived from an EMBL/GenBank/DDBJ whole genome shotgun (WGS) entry which is preliminary data.</text>
</comment>
<name>A0ABW7R2B0_9ACTN</name>
<organism evidence="1 2">
    <name type="scientific">Streptomyces longisporoflavus</name>
    <dbReference type="NCBI Taxonomy" id="28044"/>
    <lineage>
        <taxon>Bacteria</taxon>
        <taxon>Bacillati</taxon>
        <taxon>Actinomycetota</taxon>
        <taxon>Actinomycetes</taxon>
        <taxon>Kitasatosporales</taxon>
        <taxon>Streptomycetaceae</taxon>
        <taxon>Streptomyces</taxon>
    </lineage>
</organism>
<sequence length="99" mass="10691">MAELGYETGWRVEKHPRLMATITLDLGEDIVAFGDHGVWTAVSNGDGSFREPKLVVCQFGYVAGGWRVEKHPRLLADTTGGGKADIVGFGNDGVFVARI</sequence>